<accession>A0A376TFZ2</accession>
<sequence length="289" mass="32352">MSPDVRIGGPLLMVRDIRSGRSQITLVATVALMLLRPGKMLSKIACFAASIGMSMLTQKATSALPHPVNAATGAKYLADDDDFDFSLPGHFPLDWQRVYSSRDERTEGMFGQGWSVMYEVSLVRTPGSADENCMTFVSGMGRRLDMEAVLPGSGFYSPGEGLAVRRGEQGHWLISSDDGQCFLFEADPHHPQRQRLKMLGDRNSNCLNLYYDDRGRIVEISGEQQRPCIRLYYELAAHPRRVTQIYQHFPETAPLLLRRYSYDEAGHLNGVYDSTGHLLRELLTTKTTA</sequence>
<evidence type="ECO:0000313" key="2">
    <source>
        <dbReference type="EMBL" id="STI76047.1"/>
    </source>
</evidence>
<dbReference type="Proteomes" id="UP000254405">
    <property type="component" value="Unassembled WGS sequence"/>
</dbReference>
<dbReference type="InterPro" id="IPR045351">
    <property type="entry name" value="DUF6531"/>
</dbReference>
<name>A0A376TFZ2_ECOLX</name>
<dbReference type="EMBL" id="UGCO01000001">
    <property type="protein sequence ID" value="STI76047.1"/>
    <property type="molecule type" value="Genomic_DNA"/>
</dbReference>
<feature type="domain" description="DUF6531" evidence="1">
    <location>
        <begin position="66"/>
        <end position="144"/>
    </location>
</feature>
<reference evidence="2 3" key="1">
    <citation type="submission" date="2018-06" db="EMBL/GenBank/DDBJ databases">
        <authorList>
            <consortium name="Pathogen Informatics"/>
            <person name="Doyle S."/>
        </authorList>
    </citation>
    <scope>NUCLEOTIDE SEQUENCE [LARGE SCALE GENOMIC DNA]</scope>
    <source>
        <strain evidence="2 3">NCTC8985</strain>
    </source>
</reference>
<organism evidence="2 3">
    <name type="scientific">Escherichia coli</name>
    <dbReference type="NCBI Taxonomy" id="562"/>
    <lineage>
        <taxon>Bacteria</taxon>
        <taxon>Pseudomonadati</taxon>
        <taxon>Pseudomonadota</taxon>
        <taxon>Gammaproteobacteria</taxon>
        <taxon>Enterobacterales</taxon>
        <taxon>Enterobacteriaceae</taxon>
        <taxon>Escherichia</taxon>
    </lineage>
</organism>
<protein>
    <submittedName>
        <fullName evidence="2">Core protein</fullName>
    </submittedName>
</protein>
<proteinExistence type="predicted"/>
<dbReference type="AlphaFoldDB" id="A0A376TFZ2"/>
<gene>
    <name evidence="2" type="primary">rhsD</name>
    <name evidence="2" type="ORF">NCTC8985_01292</name>
</gene>
<evidence type="ECO:0000313" key="3">
    <source>
        <dbReference type="Proteomes" id="UP000254405"/>
    </source>
</evidence>
<evidence type="ECO:0000259" key="1">
    <source>
        <dbReference type="Pfam" id="PF20148"/>
    </source>
</evidence>
<dbReference type="Pfam" id="PF20148">
    <property type="entry name" value="DUF6531"/>
    <property type="match status" value="1"/>
</dbReference>